<evidence type="ECO:0000313" key="1">
    <source>
        <dbReference type="EMBL" id="AQX52530.1"/>
    </source>
</evidence>
<organism evidence="2">
    <name type="scientific">Elizabethkingia anophelis</name>
    <dbReference type="NCBI Taxonomy" id="1117645"/>
    <lineage>
        <taxon>Bacteria</taxon>
        <taxon>Pseudomonadati</taxon>
        <taxon>Bacteroidota</taxon>
        <taxon>Flavobacteriia</taxon>
        <taxon>Flavobacteriales</taxon>
        <taxon>Weeksellaceae</taxon>
        <taxon>Elizabethkingia</taxon>
    </lineage>
</organism>
<accession>A0A494J1Z6</accession>
<evidence type="ECO:0000313" key="3">
    <source>
        <dbReference type="Proteomes" id="UP000189738"/>
    </source>
</evidence>
<sequence>MEAKDKAIDLKVKFMEMIPNDIIRDDKVAAELARVNAMVCVVNLIETSDWLIDSINGEKCLNYWQEVKQELENLK</sequence>
<evidence type="ECO:0008006" key="4">
    <source>
        <dbReference type="Google" id="ProtNLM"/>
    </source>
</evidence>
<reference evidence="1 3" key="1">
    <citation type="submission" date="2016-02" db="EMBL/GenBank/DDBJ databases">
        <authorList>
            <person name="Nicholson A.C."/>
            <person name="Humrighouse B.W."/>
            <person name="Loparev V."/>
            <person name="Emery B."/>
            <person name="Graziano J."/>
            <person name="McQuiston J.R."/>
        </authorList>
    </citation>
    <scope>NUCLEOTIDE SEQUENCE [LARGE SCALE GENOMIC DNA]</scope>
    <source>
        <strain evidence="1 3">E6809</strain>
    </source>
</reference>
<dbReference type="RefSeq" id="WP_078677332.1">
    <property type="nucleotide sequence ID" value="NZ_CP014339.1"/>
</dbReference>
<proteinExistence type="predicted"/>
<name>A0A494J1Z6_9FLAO</name>
<dbReference type="AlphaFoldDB" id="A0A494J1Z6"/>
<protein>
    <recommendedName>
        <fullName evidence="4">Phage protein</fullName>
    </recommendedName>
</protein>
<reference evidence="2" key="2">
    <citation type="submission" date="2016-06" db="EMBL/GenBank/DDBJ databases">
        <authorList>
            <person name="Nicholson A.C."/>
        </authorList>
    </citation>
    <scope>NUCLEOTIDE SEQUENCE [LARGE SCALE GENOMIC DNA]</scope>
    <source>
        <strain evidence="2">E6809</strain>
    </source>
</reference>
<dbReference type="Proteomes" id="UP000189738">
    <property type="component" value="Chromosome"/>
</dbReference>
<evidence type="ECO:0000313" key="2">
    <source>
        <dbReference type="EMBL" id="OPB47401.1"/>
    </source>
</evidence>
<gene>
    <name evidence="1" type="ORF">AYC66_18410</name>
    <name evidence="2" type="ORF">BAY09_07040</name>
</gene>
<dbReference type="EMBL" id="MAHS01000013">
    <property type="protein sequence ID" value="OPB47401.1"/>
    <property type="molecule type" value="Genomic_DNA"/>
</dbReference>
<dbReference type="EMBL" id="CP014339">
    <property type="protein sequence ID" value="AQX52530.1"/>
    <property type="molecule type" value="Genomic_DNA"/>
</dbReference>